<dbReference type="InterPro" id="IPR005149">
    <property type="entry name" value="Tscrpt_reg_PadR_N"/>
</dbReference>
<protein>
    <submittedName>
        <fullName evidence="4">PadR family transcriptional regulator</fullName>
    </submittedName>
</protein>
<dbReference type="InterPro" id="IPR036388">
    <property type="entry name" value="WH-like_DNA-bd_sf"/>
</dbReference>
<dbReference type="SUPFAM" id="SSF46785">
    <property type="entry name" value="Winged helix' DNA-binding domain"/>
    <property type="match status" value="1"/>
</dbReference>
<dbReference type="PANTHER" id="PTHR43252:SF2">
    <property type="entry name" value="TRANSCRIPTION REGULATOR, PADR-LIKE FAMILY"/>
    <property type="match status" value="1"/>
</dbReference>
<dbReference type="Pfam" id="PF10400">
    <property type="entry name" value="Vir_act_alpha_C"/>
    <property type="match status" value="1"/>
</dbReference>
<dbReference type="Proteomes" id="UP001280415">
    <property type="component" value="Unassembled WGS sequence"/>
</dbReference>
<accession>A0AAP3X7W0</accession>
<evidence type="ECO:0000313" key="5">
    <source>
        <dbReference type="Proteomes" id="UP001280415"/>
    </source>
</evidence>
<organism evidence="4 5">
    <name type="scientific">Pediococcus acidilactici</name>
    <dbReference type="NCBI Taxonomy" id="1254"/>
    <lineage>
        <taxon>Bacteria</taxon>
        <taxon>Bacillati</taxon>
        <taxon>Bacillota</taxon>
        <taxon>Bacilli</taxon>
        <taxon>Lactobacillales</taxon>
        <taxon>Lactobacillaceae</taxon>
        <taxon>Pediococcus</taxon>
        <taxon>Pediococcus acidilactici group</taxon>
    </lineage>
</organism>
<evidence type="ECO:0000313" key="3">
    <source>
        <dbReference type="EMBL" id="MDV2621068.1"/>
    </source>
</evidence>
<comment type="caution">
    <text evidence="4">The sequence shown here is derived from an EMBL/GenBank/DDBJ whole genome shotgun (WGS) entry which is preliminary data.</text>
</comment>
<name>A0AAP3X7W0_PEDAC</name>
<dbReference type="Gene3D" id="6.10.140.190">
    <property type="match status" value="1"/>
</dbReference>
<dbReference type="InterPro" id="IPR036390">
    <property type="entry name" value="WH_DNA-bd_sf"/>
</dbReference>
<feature type="domain" description="Transcription regulator PadR C-terminal" evidence="2">
    <location>
        <begin position="100"/>
        <end position="173"/>
    </location>
</feature>
<dbReference type="AlphaFoldDB" id="A0AAP3X7W0"/>
<gene>
    <name evidence="3" type="ORF">R0G89_04905</name>
    <name evidence="4" type="ORF">R0H03_08345</name>
</gene>
<evidence type="ECO:0000313" key="4">
    <source>
        <dbReference type="EMBL" id="MDV2911871.1"/>
    </source>
</evidence>
<dbReference type="Gene3D" id="1.10.10.10">
    <property type="entry name" value="Winged helix-like DNA-binding domain superfamily/Winged helix DNA-binding domain"/>
    <property type="match status" value="1"/>
</dbReference>
<dbReference type="EMBL" id="JAWJAV010000003">
    <property type="protein sequence ID" value="MDV2621068.1"/>
    <property type="molecule type" value="Genomic_DNA"/>
</dbReference>
<dbReference type="EMBL" id="JAWJAX010000010">
    <property type="protein sequence ID" value="MDV2911871.1"/>
    <property type="molecule type" value="Genomic_DNA"/>
</dbReference>
<dbReference type="Proteomes" id="UP001280897">
    <property type="component" value="Unassembled WGS sequence"/>
</dbReference>
<reference evidence="4" key="2">
    <citation type="submission" date="2023-10" db="EMBL/GenBank/DDBJ databases">
        <authorList>
            <person name="Khurajog B."/>
        </authorList>
    </citation>
    <scope>NUCLEOTIDE SEQUENCE</scope>
    <source>
        <strain evidence="4">BF14</strain>
        <strain evidence="3">BF9</strain>
    </source>
</reference>
<evidence type="ECO:0000259" key="1">
    <source>
        <dbReference type="Pfam" id="PF03551"/>
    </source>
</evidence>
<dbReference type="PANTHER" id="PTHR43252">
    <property type="entry name" value="TRANSCRIPTIONAL REGULATOR YQJI"/>
    <property type="match status" value="1"/>
</dbReference>
<reference evidence="4" key="1">
    <citation type="journal article" date="2023" name="PeerJ">
        <title>Selection and evaluation of lactic acid bacteria from chicken feces in Thailand as potential probiotics.</title>
        <authorList>
            <person name="Khurajog B."/>
            <person name="Disastra Y."/>
            <person name="Lawwyne L.D."/>
            <person name="Sirichokchatchawan W."/>
            <person name="Niyomtham W."/>
            <person name="Yindee J."/>
            <person name="Hampson D.J."/>
            <person name="Prapasarakul N."/>
        </authorList>
    </citation>
    <scope>NUCLEOTIDE SEQUENCE</scope>
    <source>
        <strain evidence="4">BF14</strain>
        <strain evidence="3">BF9</strain>
    </source>
</reference>
<dbReference type="RefSeq" id="WP_002829878.1">
    <property type="nucleotide sequence ID" value="NZ_BMWN01000004.1"/>
</dbReference>
<dbReference type="Pfam" id="PF03551">
    <property type="entry name" value="PadR"/>
    <property type="match status" value="1"/>
</dbReference>
<proteinExistence type="predicted"/>
<evidence type="ECO:0000259" key="2">
    <source>
        <dbReference type="Pfam" id="PF10400"/>
    </source>
</evidence>
<feature type="domain" description="Transcription regulator PadR N-terminal" evidence="1">
    <location>
        <begin position="11"/>
        <end position="84"/>
    </location>
</feature>
<sequence>MPRPRVLPYIVLGLLNKNGVMSGKDMIAEFKNEISEFWTVSHSQLYPELQRMTDEGQIEVVDDEQNRKVINYAITPKGQTDLREWLATPITAKNDELTSLKMYFIADRHDPLLQQILKQAADLHEQKVAHLKQRQKLLFEEPSAIEENYGHYLILSRAVEREASHLAWLKKHIE</sequence>
<dbReference type="InterPro" id="IPR018309">
    <property type="entry name" value="Tscrpt_reg_PadR_C"/>
</dbReference>